<dbReference type="Gene3D" id="2.130.10.10">
    <property type="entry name" value="YVTN repeat-like/Quinoprotein amine dehydrogenase"/>
    <property type="match status" value="1"/>
</dbReference>
<dbReference type="Proteomes" id="UP000028524">
    <property type="component" value="Unassembled WGS sequence"/>
</dbReference>
<evidence type="ECO:0000256" key="3">
    <source>
        <dbReference type="ARBA" id="ARBA00023242"/>
    </source>
</evidence>
<dbReference type="InterPro" id="IPR015943">
    <property type="entry name" value="WD40/YVTN_repeat-like_dom_sf"/>
</dbReference>
<dbReference type="PANTHER" id="PTHR15052:SF2">
    <property type="entry name" value="GENERAL TRANSCRIPTION FACTOR 3C POLYPEPTIDE 2"/>
    <property type="match status" value="1"/>
</dbReference>
<dbReference type="InParanoid" id="A0A084QPN1"/>
<dbReference type="HOGENOM" id="CLU_015565_0_0_1"/>
<name>A0A084QPN1_STAC4</name>
<dbReference type="SMART" id="SM00320">
    <property type="entry name" value="WD40"/>
    <property type="match status" value="4"/>
</dbReference>
<evidence type="ECO:0000256" key="4">
    <source>
        <dbReference type="SAM" id="MobiDB-lite"/>
    </source>
</evidence>
<dbReference type="FunCoup" id="A0A084QPN1">
    <property type="interactions" value="209"/>
</dbReference>
<keyword evidence="3" id="KW-0539">Nucleus</keyword>
<feature type="compositionally biased region" description="Basic and acidic residues" evidence="4">
    <location>
        <begin position="618"/>
        <end position="631"/>
    </location>
</feature>
<sequence length="709" mass="78994">MRTRISNRNKKFTVDRFEFDSSDDENPAVAPPSVASDKDANFDETAAADSAEDDDNIPPDQEDSDSEVVPSSKDVGGTTASRPRKRRVKNFEVKTSQAGFLDIDAIPPDGHVVRGYVGPFDRALRGQNLVEAWYGPRRQRTEIAYAVLERWAPWTVLPPRSLDEDMLNGLRCIWHPEFFEKEEYFAKIWADQAYDVLHRERPSRCVLTEEQSLPYRVNETRMPVLLGPQAAQRDVEFAPGHGYPLSHNGIPFDDDESEVKTPSGWLFDAGGLVVGMHWARSNDPTSTQILALAVIPHSDQEPYDYQQESANPDFQRYGTVQIWGFSGTASEDDGVMVPAMLAPRRRKTLCLDYGRARRVKWNPALHLLAVLCGDGKVYVVDPGDDDEATYELVQEPIATLALQHEESIKATTMTWININRLVVGYVDGSIGLWSIYPLRLLSRHPIHHSAVVDVASGYPSMPYIISSTPIGGFSRLVDLRAPSYERTEVQAGVINVQPNLLGYSDHLLGFFSHYPSSNIMNTIIGFMHHAHYPLARRVFTADSFLTCLAVGQTHPFLLVGTADGCLWALNPVVELFSPRREPSDRIKIFQHEHRRAAMFPQDSPASARGAVRILHGFGADKNRNPRTEVRPPPKKGKKTKKSDAAPAGMNEDDEVAGATLDPSRGVVHEPRTRVTVMEWNPNEGYGCWAAVGMASGLVRVIDLGLTRPP</sequence>
<evidence type="ECO:0000313" key="6">
    <source>
        <dbReference type="Proteomes" id="UP000028524"/>
    </source>
</evidence>
<keyword evidence="6" id="KW-1185">Reference proteome</keyword>
<protein>
    <submittedName>
        <fullName evidence="5">Uncharacterized protein</fullName>
    </submittedName>
</protein>
<accession>A0A084QPN1</accession>
<proteinExistence type="predicted"/>
<feature type="compositionally biased region" description="Acidic residues" evidence="4">
    <location>
        <begin position="50"/>
        <end position="66"/>
    </location>
</feature>
<dbReference type="AlphaFoldDB" id="A0A084QPN1"/>
<dbReference type="InterPro" id="IPR001680">
    <property type="entry name" value="WD40_rpt"/>
</dbReference>
<dbReference type="EMBL" id="KL660533">
    <property type="protein sequence ID" value="KFA65916.1"/>
    <property type="molecule type" value="Genomic_DNA"/>
</dbReference>
<dbReference type="PANTHER" id="PTHR15052">
    <property type="entry name" value="RNA POLYMERASE III TRANSCRIPTION INITIATION FACTOR COMPLEX SUBUNIT"/>
    <property type="match status" value="1"/>
</dbReference>
<comment type="subcellular location">
    <subcellularLocation>
        <location evidence="1">Nucleus</location>
    </subcellularLocation>
</comment>
<dbReference type="OMA" id="DWGDLRR"/>
<dbReference type="GO" id="GO:0000127">
    <property type="term" value="C:transcription factor TFIIIC complex"/>
    <property type="evidence" value="ECO:0007669"/>
    <property type="project" value="TreeGrafter"/>
</dbReference>
<dbReference type="GO" id="GO:0005634">
    <property type="term" value="C:nucleus"/>
    <property type="evidence" value="ECO:0007669"/>
    <property type="project" value="UniProtKB-SubCell"/>
</dbReference>
<evidence type="ECO:0000256" key="2">
    <source>
        <dbReference type="ARBA" id="ARBA00023163"/>
    </source>
</evidence>
<feature type="region of interest" description="Disordered" evidence="4">
    <location>
        <begin position="616"/>
        <end position="657"/>
    </location>
</feature>
<evidence type="ECO:0000256" key="1">
    <source>
        <dbReference type="ARBA" id="ARBA00004123"/>
    </source>
</evidence>
<organism evidence="5 6">
    <name type="scientific">Stachybotrys chlorohalonatus (strain IBT 40285)</name>
    <dbReference type="NCBI Taxonomy" id="1283841"/>
    <lineage>
        <taxon>Eukaryota</taxon>
        <taxon>Fungi</taxon>
        <taxon>Dikarya</taxon>
        <taxon>Ascomycota</taxon>
        <taxon>Pezizomycotina</taxon>
        <taxon>Sordariomycetes</taxon>
        <taxon>Hypocreomycetidae</taxon>
        <taxon>Hypocreales</taxon>
        <taxon>Stachybotryaceae</taxon>
        <taxon>Stachybotrys</taxon>
    </lineage>
</organism>
<dbReference type="GO" id="GO:0006383">
    <property type="term" value="P:transcription by RNA polymerase III"/>
    <property type="evidence" value="ECO:0007669"/>
    <property type="project" value="TreeGrafter"/>
</dbReference>
<evidence type="ECO:0000313" key="5">
    <source>
        <dbReference type="EMBL" id="KFA65916.1"/>
    </source>
</evidence>
<dbReference type="InterPro" id="IPR052416">
    <property type="entry name" value="GTF3C_component"/>
</dbReference>
<dbReference type="SUPFAM" id="SSF50978">
    <property type="entry name" value="WD40 repeat-like"/>
    <property type="match status" value="1"/>
</dbReference>
<dbReference type="STRING" id="1283841.A0A084QPN1"/>
<feature type="region of interest" description="Disordered" evidence="4">
    <location>
        <begin position="18"/>
        <end position="87"/>
    </location>
</feature>
<keyword evidence="2" id="KW-0804">Transcription</keyword>
<dbReference type="InterPro" id="IPR036322">
    <property type="entry name" value="WD40_repeat_dom_sf"/>
</dbReference>
<gene>
    <name evidence="5" type="ORF">S40285_02393</name>
</gene>
<dbReference type="OrthoDB" id="4703at2759"/>
<reference evidence="5 6" key="1">
    <citation type="journal article" date="2014" name="BMC Genomics">
        <title>Comparative genome sequencing reveals chemotype-specific gene clusters in the toxigenic black mold Stachybotrys.</title>
        <authorList>
            <person name="Semeiks J."/>
            <person name="Borek D."/>
            <person name="Otwinowski Z."/>
            <person name="Grishin N.V."/>
        </authorList>
    </citation>
    <scope>NUCLEOTIDE SEQUENCE [LARGE SCALE GENOMIC DNA]</scope>
    <source>
        <strain evidence="5 6">IBT 40285</strain>
    </source>
</reference>